<gene>
    <name evidence="1" type="ORF">ASZ90_012910</name>
</gene>
<name>A0A0W8FAK4_9ZZZZ</name>
<evidence type="ECO:0000313" key="1">
    <source>
        <dbReference type="EMBL" id="KUG17395.1"/>
    </source>
</evidence>
<dbReference type="AlphaFoldDB" id="A0A0W8FAK4"/>
<organism evidence="1">
    <name type="scientific">hydrocarbon metagenome</name>
    <dbReference type="NCBI Taxonomy" id="938273"/>
    <lineage>
        <taxon>unclassified sequences</taxon>
        <taxon>metagenomes</taxon>
        <taxon>ecological metagenomes</taxon>
    </lineage>
</organism>
<sequence length="40" mass="4621">MHYLLIIHMSLEATTRVHAIRQIPEVILSDGKPGFYNGWL</sequence>
<reference evidence="1" key="1">
    <citation type="journal article" date="2015" name="Proc. Natl. Acad. Sci. U.S.A.">
        <title>Networks of energetic and metabolic interactions define dynamics in microbial communities.</title>
        <authorList>
            <person name="Embree M."/>
            <person name="Liu J.K."/>
            <person name="Al-Bassam M.M."/>
            <person name="Zengler K."/>
        </authorList>
    </citation>
    <scope>NUCLEOTIDE SEQUENCE</scope>
</reference>
<comment type="caution">
    <text evidence="1">The sequence shown here is derived from an EMBL/GenBank/DDBJ whole genome shotgun (WGS) entry which is preliminary data.</text>
</comment>
<dbReference type="EMBL" id="LNQE01001444">
    <property type="protein sequence ID" value="KUG17395.1"/>
    <property type="molecule type" value="Genomic_DNA"/>
</dbReference>
<protein>
    <submittedName>
        <fullName evidence="1">Uncharacterized protein</fullName>
    </submittedName>
</protein>
<proteinExistence type="predicted"/>
<accession>A0A0W8FAK4</accession>